<evidence type="ECO:0000313" key="2">
    <source>
        <dbReference type="Proteomes" id="UP000599391"/>
    </source>
</evidence>
<proteinExistence type="predicted"/>
<organism evidence="1 2">
    <name type="scientific">Atlanticothrix silvestris CENA357</name>
    <dbReference type="NCBI Taxonomy" id="1725252"/>
    <lineage>
        <taxon>Bacteria</taxon>
        <taxon>Bacillati</taxon>
        <taxon>Cyanobacteriota</taxon>
        <taxon>Cyanophyceae</taxon>
        <taxon>Nostocales</taxon>
        <taxon>Nodulariaceae</taxon>
        <taxon>Atlanticothrix</taxon>
        <taxon>Atlanticothrix silvestris</taxon>
    </lineage>
</organism>
<accession>A0A8J7HJK2</accession>
<reference evidence="1 2" key="1">
    <citation type="journal article" date="2021" name="Int. J. Syst. Evol. Microbiol.">
        <title>Amazonocrinis nigriterrae gen. nov., sp. nov., Atlanticothrix silvestris gen. nov., sp. nov. and Dendronalium phyllosphericum gen. nov., sp. nov., nostocacean cyanobacteria from Brazilian environments.</title>
        <authorList>
            <person name="Alvarenga D.O."/>
            <person name="Andreote A.P.D."/>
            <person name="Branco L.H.Z."/>
            <person name="Delbaje E."/>
            <person name="Cruz R.B."/>
            <person name="Varani A.M."/>
            <person name="Fiore M.F."/>
        </authorList>
    </citation>
    <scope>NUCLEOTIDE SEQUENCE [LARGE SCALE GENOMIC DNA]</scope>
    <source>
        <strain evidence="1 2">CENA357</strain>
    </source>
</reference>
<gene>
    <name evidence="1" type="ORF">I8751_17525</name>
</gene>
<dbReference type="Proteomes" id="UP000599391">
    <property type="component" value="Unassembled WGS sequence"/>
</dbReference>
<sequence>MRPSDSVWQGNFGYWQNSFIHSNLLIIGYTAWKGFQSFGRGVVICGVDTQVTHSTTTKFDLVPFTLQFIPSDLIGFYWRSRQDCKDILQSSNSSIISSIIPAVATYSPYQDIVLVLFTQRLSATRYANLEKAEPQIEVNFLHNLKITPPDCYEQVYKRWEEFQPSLMP</sequence>
<protein>
    <submittedName>
        <fullName evidence="1">Uncharacterized protein</fullName>
    </submittedName>
</protein>
<comment type="caution">
    <text evidence="1">The sequence shown here is derived from an EMBL/GenBank/DDBJ whole genome shotgun (WGS) entry which is preliminary data.</text>
</comment>
<keyword evidence="2" id="KW-1185">Reference proteome</keyword>
<dbReference type="RefSeq" id="WP_214440383.1">
    <property type="nucleotide sequence ID" value="NZ_JAECZB010000062.1"/>
</dbReference>
<evidence type="ECO:0000313" key="1">
    <source>
        <dbReference type="EMBL" id="MBH8554134.1"/>
    </source>
</evidence>
<dbReference type="EMBL" id="JAECZB010000062">
    <property type="protein sequence ID" value="MBH8554134.1"/>
    <property type="molecule type" value="Genomic_DNA"/>
</dbReference>
<name>A0A8J7HJK2_9CYAN</name>
<dbReference type="AlphaFoldDB" id="A0A8J7HJK2"/>